<proteinExistence type="predicted"/>
<dbReference type="Proteomes" id="UP000321569">
    <property type="component" value="Unassembled WGS sequence"/>
</dbReference>
<comment type="caution">
    <text evidence="1">The sequence shown here is derived from an EMBL/GenBank/DDBJ whole genome shotgun (WGS) entry which is preliminary data.</text>
</comment>
<sequence length="85" mass="10058">MENESNYDLFQKLHPHCFSEAMVARFARNELEFRAANGDGEAKMLLTLRDCEEQESKHLHPANDRRTQIGEPQPKFKLIYHMRLQ</sequence>
<name>A0A512PPX5_9LACO</name>
<protein>
    <submittedName>
        <fullName evidence="1">Uncharacterized protein</fullName>
    </submittedName>
</protein>
<evidence type="ECO:0000313" key="2">
    <source>
        <dbReference type="Proteomes" id="UP000321569"/>
    </source>
</evidence>
<dbReference type="OrthoDB" id="2314989at2"/>
<accession>A0A512PPX5</accession>
<dbReference type="AlphaFoldDB" id="A0A512PPX5"/>
<gene>
    <name evidence="1" type="ORF">LRA02_21230</name>
</gene>
<reference evidence="1 2" key="1">
    <citation type="submission" date="2019-07" db="EMBL/GenBank/DDBJ databases">
        <title>Whole genome shotgun sequence of Lactobacillus rapi NBRC 109618.</title>
        <authorList>
            <person name="Hosoyama A."/>
            <person name="Uohara A."/>
            <person name="Ohji S."/>
            <person name="Ichikawa N."/>
        </authorList>
    </citation>
    <scope>NUCLEOTIDE SEQUENCE [LARGE SCALE GENOMIC DNA]</scope>
    <source>
        <strain evidence="1 2">NBRC 109618</strain>
    </source>
</reference>
<dbReference type="EMBL" id="BKAM01000060">
    <property type="protein sequence ID" value="GEP73255.1"/>
    <property type="molecule type" value="Genomic_DNA"/>
</dbReference>
<organism evidence="1 2">
    <name type="scientific">Lentilactobacillus rapi</name>
    <dbReference type="NCBI Taxonomy" id="481723"/>
    <lineage>
        <taxon>Bacteria</taxon>
        <taxon>Bacillati</taxon>
        <taxon>Bacillota</taxon>
        <taxon>Bacilli</taxon>
        <taxon>Lactobacillales</taxon>
        <taxon>Lactobacillaceae</taxon>
        <taxon>Lentilactobacillus</taxon>
    </lineage>
</organism>
<evidence type="ECO:0000313" key="1">
    <source>
        <dbReference type="EMBL" id="GEP73255.1"/>
    </source>
</evidence>
<dbReference type="RefSeq" id="WP_054746773.1">
    <property type="nucleotide sequence ID" value="NZ_BKAM01000060.1"/>
</dbReference>